<dbReference type="PANTHER" id="PTHR31900:SF34">
    <property type="entry name" value="EMB|CAB62440.1-RELATED"/>
    <property type="match status" value="1"/>
</dbReference>
<gene>
    <name evidence="2" type="ORF">CARUB_v10018168mg</name>
</gene>
<feature type="non-terminal residue" evidence="2">
    <location>
        <position position="1"/>
    </location>
</feature>
<accession>R0FQN9</accession>
<dbReference type="PANTHER" id="PTHR31900">
    <property type="entry name" value="F-BOX/RNI SUPERFAMILY PROTEIN-RELATED"/>
    <property type="match status" value="1"/>
</dbReference>
<keyword evidence="3" id="KW-1185">Reference proteome</keyword>
<proteinExistence type="predicted"/>
<evidence type="ECO:0000259" key="1">
    <source>
        <dbReference type="SMART" id="SM00579"/>
    </source>
</evidence>
<dbReference type="EMBL" id="KB870809">
    <property type="protein sequence ID" value="EOA24877.1"/>
    <property type="molecule type" value="Genomic_DNA"/>
</dbReference>
<dbReference type="InterPro" id="IPR006566">
    <property type="entry name" value="FBD"/>
</dbReference>
<protein>
    <recommendedName>
        <fullName evidence="1">FBD domain-containing protein</fullName>
    </recommendedName>
</protein>
<reference evidence="3" key="1">
    <citation type="journal article" date="2013" name="Nat. Genet.">
        <title>The Capsella rubella genome and the genomic consequences of rapid mating system evolution.</title>
        <authorList>
            <person name="Slotte T."/>
            <person name="Hazzouri K.M."/>
            <person name="Agren J.A."/>
            <person name="Koenig D."/>
            <person name="Maumus F."/>
            <person name="Guo Y.L."/>
            <person name="Steige K."/>
            <person name="Platts A.E."/>
            <person name="Escobar J.S."/>
            <person name="Newman L.K."/>
            <person name="Wang W."/>
            <person name="Mandakova T."/>
            <person name="Vello E."/>
            <person name="Smith L.M."/>
            <person name="Henz S.R."/>
            <person name="Steffen J."/>
            <person name="Takuno S."/>
            <person name="Brandvain Y."/>
            <person name="Coop G."/>
            <person name="Andolfatto P."/>
            <person name="Hu T.T."/>
            <person name="Blanchette M."/>
            <person name="Clark R.M."/>
            <person name="Quesneville H."/>
            <person name="Nordborg M."/>
            <person name="Gaut B.S."/>
            <person name="Lysak M.A."/>
            <person name="Jenkins J."/>
            <person name="Grimwood J."/>
            <person name="Chapman J."/>
            <person name="Prochnik S."/>
            <person name="Shu S."/>
            <person name="Rokhsar D."/>
            <person name="Schmutz J."/>
            <person name="Weigel D."/>
            <person name="Wright S.I."/>
        </authorList>
    </citation>
    <scope>NUCLEOTIDE SEQUENCE [LARGE SCALE GENOMIC DNA]</scope>
    <source>
        <strain evidence="3">cv. Monte Gargano</strain>
    </source>
</reference>
<organism evidence="2 3">
    <name type="scientific">Capsella rubella</name>
    <dbReference type="NCBI Taxonomy" id="81985"/>
    <lineage>
        <taxon>Eukaryota</taxon>
        <taxon>Viridiplantae</taxon>
        <taxon>Streptophyta</taxon>
        <taxon>Embryophyta</taxon>
        <taxon>Tracheophyta</taxon>
        <taxon>Spermatophyta</taxon>
        <taxon>Magnoliopsida</taxon>
        <taxon>eudicotyledons</taxon>
        <taxon>Gunneridae</taxon>
        <taxon>Pentapetalae</taxon>
        <taxon>rosids</taxon>
        <taxon>malvids</taxon>
        <taxon>Brassicales</taxon>
        <taxon>Brassicaceae</taxon>
        <taxon>Camelineae</taxon>
        <taxon>Capsella</taxon>
    </lineage>
</organism>
<dbReference type="AlphaFoldDB" id="R0FQN9"/>
<evidence type="ECO:0000313" key="3">
    <source>
        <dbReference type="Proteomes" id="UP000029121"/>
    </source>
</evidence>
<sequence length="157" mass="18091">NILASFDSFKLLALKIPPSEITFPTGSIFNQLVCLELCTYRVGWCNLLTAMLDSSPNLRVLKLIGQKQDFEDFVWTQPKNVPECLLLHLETFVWRFYKGRLEDEKEVAKYILRNASCLKKAVFSKLSIIPEERVEIVKELERVVRASNTSNLNIIIN</sequence>
<dbReference type="Pfam" id="PF08387">
    <property type="entry name" value="FBD"/>
    <property type="match status" value="1"/>
</dbReference>
<dbReference type="SMART" id="SM00579">
    <property type="entry name" value="FBD"/>
    <property type="match status" value="1"/>
</dbReference>
<dbReference type="Proteomes" id="UP000029121">
    <property type="component" value="Unassembled WGS sequence"/>
</dbReference>
<evidence type="ECO:0000313" key="2">
    <source>
        <dbReference type="EMBL" id="EOA24877.1"/>
    </source>
</evidence>
<dbReference type="InterPro" id="IPR050232">
    <property type="entry name" value="FBL13/AtMIF1-like"/>
</dbReference>
<name>R0FQN9_9BRAS</name>
<feature type="domain" description="FBD" evidence="1">
    <location>
        <begin position="83"/>
        <end position="155"/>
    </location>
</feature>